<comment type="caution">
    <text evidence="1">The sequence shown here is derived from an EMBL/GenBank/DDBJ whole genome shotgun (WGS) entry which is preliminary data.</text>
</comment>
<evidence type="ECO:0000313" key="1">
    <source>
        <dbReference type="EMBL" id="KAI8526155.1"/>
    </source>
</evidence>
<name>A0ACC0LC53_RHOML</name>
<gene>
    <name evidence="1" type="ORF">RHMOL_Rhmol13G0287100</name>
</gene>
<accession>A0ACC0LC53</accession>
<protein>
    <submittedName>
        <fullName evidence="1">Uncharacterized protein</fullName>
    </submittedName>
</protein>
<dbReference type="Proteomes" id="UP001062846">
    <property type="component" value="Chromosome 13"/>
</dbReference>
<proteinExistence type="predicted"/>
<organism evidence="1 2">
    <name type="scientific">Rhododendron molle</name>
    <name type="common">Chinese azalea</name>
    <name type="synonym">Azalea mollis</name>
    <dbReference type="NCBI Taxonomy" id="49168"/>
    <lineage>
        <taxon>Eukaryota</taxon>
        <taxon>Viridiplantae</taxon>
        <taxon>Streptophyta</taxon>
        <taxon>Embryophyta</taxon>
        <taxon>Tracheophyta</taxon>
        <taxon>Spermatophyta</taxon>
        <taxon>Magnoliopsida</taxon>
        <taxon>eudicotyledons</taxon>
        <taxon>Gunneridae</taxon>
        <taxon>Pentapetalae</taxon>
        <taxon>asterids</taxon>
        <taxon>Ericales</taxon>
        <taxon>Ericaceae</taxon>
        <taxon>Ericoideae</taxon>
        <taxon>Rhodoreae</taxon>
        <taxon>Rhododendron</taxon>
    </lineage>
</organism>
<evidence type="ECO:0000313" key="2">
    <source>
        <dbReference type="Proteomes" id="UP001062846"/>
    </source>
</evidence>
<sequence length="93" mass="10445">MFLQHQVPPADLIADIHAALTLRLELQQYFDGLLPLVHFEQRNAVILVGSDVRAIYRAMQRSEAGSHFWAGAAVWNVTSEGDWYGEDMTSEGD</sequence>
<dbReference type="EMBL" id="CM046400">
    <property type="protein sequence ID" value="KAI8526155.1"/>
    <property type="molecule type" value="Genomic_DNA"/>
</dbReference>
<reference evidence="1" key="1">
    <citation type="submission" date="2022-02" db="EMBL/GenBank/DDBJ databases">
        <title>Plant Genome Project.</title>
        <authorList>
            <person name="Zhang R.-G."/>
        </authorList>
    </citation>
    <scope>NUCLEOTIDE SEQUENCE</scope>
    <source>
        <strain evidence="1">AT1</strain>
    </source>
</reference>
<keyword evidence="2" id="KW-1185">Reference proteome</keyword>